<name>A0AAF0UK09_SOLVR</name>
<evidence type="ECO:0000313" key="1">
    <source>
        <dbReference type="EMBL" id="WMV46971.1"/>
    </source>
</evidence>
<organism evidence="1 2">
    <name type="scientific">Solanum verrucosum</name>
    <dbReference type="NCBI Taxonomy" id="315347"/>
    <lineage>
        <taxon>Eukaryota</taxon>
        <taxon>Viridiplantae</taxon>
        <taxon>Streptophyta</taxon>
        <taxon>Embryophyta</taxon>
        <taxon>Tracheophyta</taxon>
        <taxon>Spermatophyta</taxon>
        <taxon>Magnoliopsida</taxon>
        <taxon>eudicotyledons</taxon>
        <taxon>Gunneridae</taxon>
        <taxon>Pentapetalae</taxon>
        <taxon>asterids</taxon>
        <taxon>lamiids</taxon>
        <taxon>Solanales</taxon>
        <taxon>Solanaceae</taxon>
        <taxon>Solanoideae</taxon>
        <taxon>Solaneae</taxon>
        <taxon>Solanum</taxon>
    </lineage>
</organism>
<evidence type="ECO:0008006" key="3">
    <source>
        <dbReference type="Google" id="ProtNLM"/>
    </source>
</evidence>
<dbReference type="Proteomes" id="UP001234989">
    <property type="component" value="Chromosome 9"/>
</dbReference>
<dbReference type="EMBL" id="CP133620">
    <property type="protein sequence ID" value="WMV46971.1"/>
    <property type="molecule type" value="Genomic_DNA"/>
</dbReference>
<evidence type="ECO:0000313" key="2">
    <source>
        <dbReference type="Proteomes" id="UP001234989"/>
    </source>
</evidence>
<dbReference type="PANTHER" id="PTHR47074:SF68">
    <property type="entry name" value="RNASE H TYPE-1 DOMAIN-CONTAINING PROTEIN"/>
    <property type="match status" value="1"/>
</dbReference>
<gene>
    <name evidence="1" type="ORF">MTR67_040356</name>
</gene>
<dbReference type="InterPro" id="IPR052929">
    <property type="entry name" value="RNase_H-like_EbsB-rel"/>
</dbReference>
<protein>
    <recommendedName>
        <fullName evidence="3">RNase H type-1 domain-containing protein</fullName>
    </recommendedName>
</protein>
<proteinExistence type="predicted"/>
<dbReference type="AlphaFoldDB" id="A0AAF0UK09"/>
<keyword evidence="2" id="KW-1185">Reference proteome</keyword>
<accession>A0AAF0UK09</accession>
<dbReference type="PANTHER" id="PTHR47074">
    <property type="entry name" value="BNAC02G40300D PROTEIN"/>
    <property type="match status" value="1"/>
</dbReference>
<sequence length="187" mass="21679">MTKLVPLDTLLQIVQVVTFQEDVDHIFISGKFVKPFASRLGVQHSRTPMRRMLMNWWITKPNNEIHKLIMKATPIFICWNLWKNRCASKYGGKQSSTTRVKFFISKELHMLIITTYPSIKWPNNSNEFISLVENCQHDIKVTQVNWWKPHQSIVKLNTDGSAMENPGRIGAGGILRNHKGKLIYAYL</sequence>
<reference evidence="1" key="1">
    <citation type="submission" date="2023-08" db="EMBL/GenBank/DDBJ databases">
        <title>A de novo genome assembly of Solanum verrucosum Schlechtendal, a Mexican diploid species geographically isolated from the other diploid A-genome species in potato relatives.</title>
        <authorList>
            <person name="Hosaka K."/>
        </authorList>
    </citation>
    <scope>NUCLEOTIDE SEQUENCE</scope>
    <source>
        <tissue evidence="1">Young leaves</tissue>
    </source>
</reference>